<protein>
    <recommendedName>
        <fullName evidence="2">Oxidoreductase-like domain-containing protein</fullName>
    </recommendedName>
</protein>
<dbReference type="InterPro" id="IPR019180">
    <property type="entry name" value="Oxidoreductase-like_N"/>
</dbReference>
<evidence type="ECO:0000313" key="4">
    <source>
        <dbReference type="Proteomes" id="UP000308549"/>
    </source>
</evidence>
<name>A0A4U0U9L1_9PEZI</name>
<dbReference type="OrthoDB" id="10064411at2759"/>
<evidence type="ECO:0000313" key="3">
    <source>
        <dbReference type="EMBL" id="TKA32031.1"/>
    </source>
</evidence>
<sequence>MPPTLYARTISTLLPRRPCTTSYSVVIPRYHQPHTPKRTRTDDTPAAKRAPIFEGFTEDLLNAPIHLLPPQTRTSTNAPPPSSPDTPQNEKEDRLQRARVVFGSRLLAPADRRREIEALSQNIAGVLVPPRPDEPDNCCMSGCVNCVWDKYGEEMEEWALKSREAKARVEELRVGGKATGVMSKDKGAPGHVAVSMDDDGGGSETNWVGGGDGGGGVTGKGEVPGGEEDLFKGVPVGIREFMRTEKRLKEKKKQRATAAAAG</sequence>
<dbReference type="Pfam" id="PF09791">
    <property type="entry name" value="Oxidored-like"/>
    <property type="match status" value="1"/>
</dbReference>
<dbReference type="PANTHER" id="PTHR21193:SF3">
    <property type="entry name" value="OXIDOREDUCTASE-LIKE DOMAIN-CONTAINING PROTEIN 1"/>
    <property type="match status" value="1"/>
</dbReference>
<feature type="compositionally biased region" description="Gly residues" evidence="1">
    <location>
        <begin position="209"/>
        <end position="224"/>
    </location>
</feature>
<keyword evidence="4" id="KW-1185">Reference proteome</keyword>
<evidence type="ECO:0000259" key="2">
    <source>
        <dbReference type="Pfam" id="PF09791"/>
    </source>
</evidence>
<dbReference type="InterPro" id="IPR039251">
    <property type="entry name" value="OXLD1"/>
</dbReference>
<dbReference type="PANTHER" id="PTHR21193">
    <property type="entry name" value="OXIDOREDUCTASE-LIKE DOMAIN-CONTAINING PROTEIN 1"/>
    <property type="match status" value="1"/>
</dbReference>
<dbReference type="GO" id="GO:0005739">
    <property type="term" value="C:mitochondrion"/>
    <property type="evidence" value="ECO:0007669"/>
    <property type="project" value="TreeGrafter"/>
</dbReference>
<feature type="region of interest" description="Disordered" evidence="1">
    <location>
        <begin position="209"/>
        <end position="230"/>
    </location>
</feature>
<feature type="domain" description="Oxidoreductase-like" evidence="2">
    <location>
        <begin position="123"/>
        <end position="166"/>
    </location>
</feature>
<gene>
    <name evidence="3" type="ORF">B0A50_01277</name>
</gene>
<accession>A0A4U0U9L1</accession>
<feature type="region of interest" description="Disordered" evidence="1">
    <location>
        <begin position="68"/>
        <end position="94"/>
    </location>
</feature>
<proteinExistence type="predicted"/>
<organism evidence="3 4">
    <name type="scientific">Salinomyces thailandicus</name>
    <dbReference type="NCBI Taxonomy" id="706561"/>
    <lineage>
        <taxon>Eukaryota</taxon>
        <taxon>Fungi</taxon>
        <taxon>Dikarya</taxon>
        <taxon>Ascomycota</taxon>
        <taxon>Pezizomycotina</taxon>
        <taxon>Dothideomycetes</taxon>
        <taxon>Dothideomycetidae</taxon>
        <taxon>Mycosphaerellales</taxon>
        <taxon>Teratosphaeriaceae</taxon>
        <taxon>Salinomyces</taxon>
    </lineage>
</organism>
<evidence type="ECO:0000256" key="1">
    <source>
        <dbReference type="SAM" id="MobiDB-lite"/>
    </source>
</evidence>
<comment type="caution">
    <text evidence="3">The sequence shown here is derived from an EMBL/GenBank/DDBJ whole genome shotgun (WGS) entry which is preliminary data.</text>
</comment>
<dbReference type="Proteomes" id="UP000308549">
    <property type="component" value="Unassembled WGS sequence"/>
</dbReference>
<dbReference type="AlphaFoldDB" id="A0A4U0U9L1"/>
<reference evidence="3 4" key="1">
    <citation type="submission" date="2017-03" db="EMBL/GenBank/DDBJ databases">
        <title>Genomes of endolithic fungi from Antarctica.</title>
        <authorList>
            <person name="Coleine C."/>
            <person name="Masonjones S."/>
            <person name="Stajich J.E."/>
        </authorList>
    </citation>
    <scope>NUCLEOTIDE SEQUENCE [LARGE SCALE GENOMIC DNA]</scope>
    <source>
        <strain evidence="3 4">CCFEE 6315</strain>
    </source>
</reference>
<dbReference type="EMBL" id="NAJL01000006">
    <property type="protein sequence ID" value="TKA32031.1"/>
    <property type="molecule type" value="Genomic_DNA"/>
</dbReference>